<reference evidence="2 3" key="1">
    <citation type="submission" date="2024-09" db="EMBL/GenBank/DDBJ databases">
        <authorList>
            <person name="Sun Q."/>
            <person name="Mori K."/>
        </authorList>
    </citation>
    <scope>NUCLEOTIDE SEQUENCE [LARGE SCALE GENOMIC DNA]</scope>
    <source>
        <strain evidence="2 3">JCM 9626</strain>
    </source>
</reference>
<feature type="transmembrane region" description="Helical" evidence="1">
    <location>
        <begin position="87"/>
        <end position="106"/>
    </location>
</feature>
<dbReference type="RefSeq" id="WP_140010029.1">
    <property type="nucleotide sequence ID" value="NZ_JBHMDG010000026.1"/>
</dbReference>
<keyword evidence="1" id="KW-1133">Transmembrane helix</keyword>
<sequence>MAAGERARRRQERDRAVAEQAAAREAAAARQARRDARRTALVGWVPRPAPVESGTLAAKRRQRTGLVIAFVLALNVLVWLGTGEWAARVLVLLLSVLVAPIALSILNRK</sequence>
<keyword evidence="1" id="KW-0472">Membrane</keyword>
<evidence type="ECO:0000313" key="3">
    <source>
        <dbReference type="Proteomes" id="UP001589750"/>
    </source>
</evidence>
<organism evidence="2 3">
    <name type="scientific">Nocardioides plantarum</name>
    <dbReference type="NCBI Taxonomy" id="29299"/>
    <lineage>
        <taxon>Bacteria</taxon>
        <taxon>Bacillati</taxon>
        <taxon>Actinomycetota</taxon>
        <taxon>Actinomycetes</taxon>
        <taxon>Propionibacteriales</taxon>
        <taxon>Nocardioidaceae</taxon>
        <taxon>Nocardioides</taxon>
    </lineage>
</organism>
<dbReference type="EMBL" id="JBHMDG010000026">
    <property type="protein sequence ID" value="MFB9314898.1"/>
    <property type="molecule type" value="Genomic_DNA"/>
</dbReference>
<keyword evidence="3" id="KW-1185">Reference proteome</keyword>
<protein>
    <submittedName>
        <fullName evidence="2">Uncharacterized protein</fullName>
    </submittedName>
</protein>
<proteinExistence type="predicted"/>
<gene>
    <name evidence="2" type="ORF">ACFFRI_17705</name>
</gene>
<accession>A0ABV5KDT3</accession>
<evidence type="ECO:0000313" key="2">
    <source>
        <dbReference type="EMBL" id="MFB9314898.1"/>
    </source>
</evidence>
<dbReference type="Proteomes" id="UP001589750">
    <property type="component" value="Unassembled WGS sequence"/>
</dbReference>
<keyword evidence="1" id="KW-0812">Transmembrane</keyword>
<feature type="transmembrane region" description="Helical" evidence="1">
    <location>
        <begin position="64"/>
        <end position="81"/>
    </location>
</feature>
<evidence type="ECO:0000256" key="1">
    <source>
        <dbReference type="SAM" id="Phobius"/>
    </source>
</evidence>
<comment type="caution">
    <text evidence="2">The sequence shown here is derived from an EMBL/GenBank/DDBJ whole genome shotgun (WGS) entry which is preliminary data.</text>
</comment>
<name>A0ABV5KDT3_9ACTN</name>